<comment type="similarity">
    <text evidence="2">Belongs to the EamA transporter family.</text>
</comment>
<dbReference type="PANTHER" id="PTHR22911:SF137">
    <property type="entry name" value="SOLUTE CARRIER FAMILY 35 MEMBER G2-RELATED"/>
    <property type="match status" value="1"/>
</dbReference>
<evidence type="ECO:0000256" key="6">
    <source>
        <dbReference type="ARBA" id="ARBA00022989"/>
    </source>
</evidence>
<accession>A0A1T4VEQ8</accession>
<feature type="transmembrane region" description="Helical" evidence="8">
    <location>
        <begin position="152"/>
        <end position="169"/>
    </location>
</feature>
<reference evidence="10 11" key="1">
    <citation type="submission" date="2017-02" db="EMBL/GenBank/DDBJ databases">
        <authorList>
            <person name="Peterson S.W."/>
        </authorList>
    </citation>
    <scope>NUCLEOTIDE SEQUENCE [LARGE SCALE GENOMIC DNA]</scope>
    <source>
        <strain evidence="10 11">DSM 18034</strain>
    </source>
</reference>
<keyword evidence="4" id="KW-1003">Cell membrane</keyword>
<feature type="transmembrane region" description="Helical" evidence="8">
    <location>
        <begin position="181"/>
        <end position="200"/>
    </location>
</feature>
<evidence type="ECO:0000256" key="1">
    <source>
        <dbReference type="ARBA" id="ARBA00004651"/>
    </source>
</evidence>
<keyword evidence="7 8" id="KW-0472">Membrane</keyword>
<organism evidence="10 11">
    <name type="scientific">Desulfobaculum bizertense DSM 18034</name>
    <dbReference type="NCBI Taxonomy" id="1121442"/>
    <lineage>
        <taxon>Bacteria</taxon>
        <taxon>Pseudomonadati</taxon>
        <taxon>Thermodesulfobacteriota</taxon>
        <taxon>Desulfovibrionia</taxon>
        <taxon>Desulfovibrionales</taxon>
        <taxon>Desulfovibrionaceae</taxon>
        <taxon>Desulfobaculum</taxon>
    </lineage>
</organism>
<dbReference type="RefSeq" id="WP_078683459.1">
    <property type="nucleotide sequence ID" value="NZ_FUYA01000001.1"/>
</dbReference>
<comment type="subcellular location">
    <subcellularLocation>
        <location evidence="1">Cell membrane</location>
        <topology evidence="1">Multi-pass membrane protein</topology>
    </subcellularLocation>
</comment>
<dbReference type="EMBL" id="FUYA01000001">
    <property type="protein sequence ID" value="SKA63440.1"/>
    <property type="molecule type" value="Genomic_DNA"/>
</dbReference>
<keyword evidence="6 8" id="KW-1133">Transmembrane helix</keyword>
<feature type="transmembrane region" description="Helical" evidence="8">
    <location>
        <begin position="75"/>
        <end position="94"/>
    </location>
</feature>
<dbReference type="AlphaFoldDB" id="A0A1T4VEQ8"/>
<gene>
    <name evidence="10" type="ORF">SAMN02745702_00129</name>
</gene>
<dbReference type="SUPFAM" id="SSF103481">
    <property type="entry name" value="Multidrug resistance efflux transporter EmrE"/>
    <property type="match status" value="2"/>
</dbReference>
<evidence type="ECO:0000313" key="10">
    <source>
        <dbReference type="EMBL" id="SKA63440.1"/>
    </source>
</evidence>
<sequence>MTYSDEDVRRGLIATIATFFMFGLLPIYWKLLAAVPASEILCHRIVWSAPFIAVILTLMHNWSDVAAALKSPKTLGLLCISGSLIGLNWFTYIWSVNNDHVLDASLGYYINPLISMLLGVIFFRDKLSRLQVLAVFFAVLGVGIELVHFGRIPWLALTLAITFGLYGLMRKIIPVSSMVGLFFETIILSGPALIYFKFLASNGHFAFLSFGPKTAMLLVLAGAVTSIPLVTFGYGAQRLRLTTLGVLQYIGPTCMLLLGVFVYHEPFSFTKLITFSSIWVGVLIYTVDSVMTYRAPKPPKDHA</sequence>
<feature type="transmembrane region" description="Helical" evidence="8">
    <location>
        <begin position="246"/>
        <end position="263"/>
    </location>
</feature>
<evidence type="ECO:0000256" key="3">
    <source>
        <dbReference type="ARBA" id="ARBA00022448"/>
    </source>
</evidence>
<dbReference type="InterPro" id="IPR004626">
    <property type="entry name" value="RarD"/>
</dbReference>
<dbReference type="Pfam" id="PF00892">
    <property type="entry name" value="EamA"/>
    <property type="match status" value="2"/>
</dbReference>
<feature type="transmembrane region" description="Helical" evidence="8">
    <location>
        <begin position="45"/>
        <end position="63"/>
    </location>
</feature>
<evidence type="ECO:0000256" key="7">
    <source>
        <dbReference type="ARBA" id="ARBA00023136"/>
    </source>
</evidence>
<feature type="transmembrane region" description="Helical" evidence="8">
    <location>
        <begin position="106"/>
        <end position="123"/>
    </location>
</feature>
<evidence type="ECO:0000313" key="11">
    <source>
        <dbReference type="Proteomes" id="UP000189733"/>
    </source>
</evidence>
<evidence type="ECO:0000256" key="2">
    <source>
        <dbReference type="ARBA" id="ARBA00007362"/>
    </source>
</evidence>
<feature type="transmembrane region" description="Helical" evidence="8">
    <location>
        <begin position="130"/>
        <end position="146"/>
    </location>
</feature>
<dbReference type="Proteomes" id="UP000189733">
    <property type="component" value="Unassembled WGS sequence"/>
</dbReference>
<evidence type="ECO:0000256" key="5">
    <source>
        <dbReference type="ARBA" id="ARBA00022692"/>
    </source>
</evidence>
<name>A0A1T4VEQ8_9BACT</name>
<proteinExistence type="inferred from homology"/>
<feature type="domain" description="EamA" evidence="9">
    <location>
        <begin position="154"/>
        <end position="285"/>
    </location>
</feature>
<evidence type="ECO:0000259" key="9">
    <source>
        <dbReference type="Pfam" id="PF00892"/>
    </source>
</evidence>
<feature type="transmembrane region" description="Helical" evidence="8">
    <location>
        <begin position="12"/>
        <end position="33"/>
    </location>
</feature>
<dbReference type="GO" id="GO:0005886">
    <property type="term" value="C:plasma membrane"/>
    <property type="evidence" value="ECO:0007669"/>
    <property type="project" value="UniProtKB-SubCell"/>
</dbReference>
<dbReference type="InterPro" id="IPR037185">
    <property type="entry name" value="EmrE-like"/>
</dbReference>
<feature type="domain" description="EamA" evidence="9">
    <location>
        <begin position="10"/>
        <end position="142"/>
    </location>
</feature>
<evidence type="ECO:0000256" key="8">
    <source>
        <dbReference type="SAM" id="Phobius"/>
    </source>
</evidence>
<feature type="transmembrane region" description="Helical" evidence="8">
    <location>
        <begin position="215"/>
        <end position="234"/>
    </location>
</feature>
<dbReference type="PANTHER" id="PTHR22911">
    <property type="entry name" value="ACYL-MALONYL CONDENSING ENZYME-RELATED"/>
    <property type="match status" value="1"/>
</dbReference>
<keyword evidence="5 8" id="KW-0812">Transmembrane</keyword>
<keyword evidence="3" id="KW-0813">Transport</keyword>
<keyword evidence="11" id="KW-1185">Reference proteome</keyword>
<dbReference type="OrthoDB" id="369870at2"/>
<feature type="transmembrane region" description="Helical" evidence="8">
    <location>
        <begin position="269"/>
        <end position="287"/>
    </location>
</feature>
<evidence type="ECO:0000256" key="4">
    <source>
        <dbReference type="ARBA" id="ARBA00022475"/>
    </source>
</evidence>
<protein>
    <submittedName>
        <fullName evidence="10">Chloramphenicol-sensitive protein RarD</fullName>
    </submittedName>
</protein>
<dbReference type="InterPro" id="IPR000620">
    <property type="entry name" value="EamA_dom"/>
</dbReference>
<dbReference type="NCBIfam" id="TIGR00688">
    <property type="entry name" value="rarD"/>
    <property type="match status" value="1"/>
</dbReference>